<evidence type="ECO:0000313" key="2">
    <source>
        <dbReference type="Proteomes" id="UP000293952"/>
    </source>
</evidence>
<keyword evidence="2" id="KW-1185">Reference proteome</keyword>
<organism evidence="1 2">
    <name type="scientific">Brumimicrobium glaciale</name>
    <dbReference type="NCBI Taxonomy" id="200475"/>
    <lineage>
        <taxon>Bacteria</taxon>
        <taxon>Pseudomonadati</taxon>
        <taxon>Bacteroidota</taxon>
        <taxon>Flavobacteriia</taxon>
        <taxon>Flavobacteriales</taxon>
        <taxon>Crocinitomicaceae</taxon>
        <taxon>Brumimicrobium</taxon>
    </lineage>
</organism>
<sequence>MSQGLRRCVRGRKRITQRFAEEQRFAKKRKGRNVSRFEEMCKRKNYAEVRRRSRDSQRRGKEEMCQGLRRCVRGRKRITRIFVVEVSQSKNLK</sequence>
<name>A0A4Q4KN17_9FLAO</name>
<proteinExistence type="predicted"/>
<evidence type="ECO:0000313" key="1">
    <source>
        <dbReference type="EMBL" id="RYM34528.1"/>
    </source>
</evidence>
<dbReference type="EMBL" id="SETE01000002">
    <property type="protein sequence ID" value="RYM34528.1"/>
    <property type="molecule type" value="Genomic_DNA"/>
</dbReference>
<dbReference type="AlphaFoldDB" id="A0A4Q4KN17"/>
<dbReference type="RefSeq" id="WP_130092537.1">
    <property type="nucleotide sequence ID" value="NZ_SETE01000002.1"/>
</dbReference>
<protein>
    <submittedName>
        <fullName evidence="1">Uncharacterized protein</fullName>
    </submittedName>
</protein>
<comment type="caution">
    <text evidence="1">The sequence shown here is derived from an EMBL/GenBank/DDBJ whole genome shotgun (WGS) entry which is preliminary data.</text>
</comment>
<accession>A0A4Q4KN17</accession>
<gene>
    <name evidence="1" type="ORF">ERX46_03910</name>
</gene>
<dbReference type="Proteomes" id="UP000293952">
    <property type="component" value="Unassembled WGS sequence"/>
</dbReference>
<reference evidence="1 2" key="1">
    <citation type="submission" date="2019-02" db="EMBL/GenBank/DDBJ databases">
        <title>Genome sequence of the sea-ice species Brumimicrobium glaciale.</title>
        <authorList>
            <person name="Bowman J.P."/>
        </authorList>
    </citation>
    <scope>NUCLEOTIDE SEQUENCE [LARGE SCALE GENOMIC DNA]</scope>
    <source>
        <strain evidence="1 2">IC156</strain>
    </source>
</reference>